<protein>
    <submittedName>
        <fullName evidence="8">UDP-N-acetylglucosamine acyltransferase</fullName>
    </submittedName>
</protein>
<dbReference type="InterPro" id="IPR018357">
    <property type="entry name" value="Hexapep_transf_CS"/>
</dbReference>
<evidence type="ECO:0000256" key="4">
    <source>
        <dbReference type="ARBA" id="ARBA00022737"/>
    </source>
</evidence>
<evidence type="ECO:0000256" key="1">
    <source>
        <dbReference type="ARBA" id="ARBA00022516"/>
    </source>
</evidence>
<evidence type="ECO:0000313" key="8">
    <source>
        <dbReference type="EMBL" id="TFC84065.1"/>
    </source>
</evidence>
<dbReference type="AlphaFoldDB" id="A0A4R8Y0W5"/>
<keyword evidence="4" id="KW-0677">Repeat</keyword>
<accession>A0A4R8Y0W5</accession>
<dbReference type="InterPro" id="IPR011004">
    <property type="entry name" value="Trimer_LpxA-like_sf"/>
</dbReference>
<evidence type="ECO:0000259" key="7">
    <source>
        <dbReference type="Pfam" id="PF13720"/>
    </source>
</evidence>
<dbReference type="Proteomes" id="UP000298433">
    <property type="component" value="Unassembled WGS sequence"/>
</dbReference>
<dbReference type="InterPro" id="IPR010137">
    <property type="entry name" value="Lipid_A_LpxA"/>
</dbReference>
<keyword evidence="6 8" id="KW-0012">Acyltransferase</keyword>
<dbReference type="PROSITE" id="PS00101">
    <property type="entry name" value="HEXAPEP_TRANSFERASES"/>
    <property type="match status" value="1"/>
</dbReference>
<dbReference type="EMBL" id="SOGN01000007">
    <property type="protein sequence ID" value="TFC84065.1"/>
    <property type="molecule type" value="Genomic_DNA"/>
</dbReference>
<organism evidence="8 9">
    <name type="scientific">Cryobacterium cheniae</name>
    <dbReference type="NCBI Taxonomy" id="1259262"/>
    <lineage>
        <taxon>Bacteria</taxon>
        <taxon>Bacillati</taxon>
        <taxon>Actinomycetota</taxon>
        <taxon>Actinomycetes</taxon>
        <taxon>Micrococcales</taxon>
        <taxon>Microbacteriaceae</taxon>
        <taxon>Cryobacterium</taxon>
    </lineage>
</organism>
<keyword evidence="9" id="KW-1185">Reference proteome</keyword>
<dbReference type="Pfam" id="PF13720">
    <property type="entry name" value="Acetyltransf_11"/>
    <property type="match status" value="1"/>
</dbReference>
<comment type="caution">
    <text evidence="8">The sequence shown here is derived from an EMBL/GenBank/DDBJ whole genome shotgun (WGS) entry which is preliminary data.</text>
</comment>
<evidence type="ECO:0000313" key="9">
    <source>
        <dbReference type="Proteomes" id="UP000298433"/>
    </source>
</evidence>
<evidence type="ECO:0000256" key="3">
    <source>
        <dbReference type="ARBA" id="ARBA00022679"/>
    </source>
</evidence>
<reference evidence="8 9" key="1">
    <citation type="submission" date="2019-03" db="EMBL/GenBank/DDBJ databases">
        <title>Genomics of glacier-inhabiting Cryobacterium strains.</title>
        <authorList>
            <person name="Liu Q."/>
            <person name="Xin Y.-H."/>
        </authorList>
    </citation>
    <scope>NUCLEOTIDE SEQUENCE [LARGE SCALE GENOMIC DNA]</scope>
    <source>
        <strain evidence="8 9">TMT2-48-2</strain>
    </source>
</reference>
<dbReference type="Pfam" id="PF00132">
    <property type="entry name" value="Hexapep"/>
    <property type="match status" value="1"/>
</dbReference>
<sequence length="232" mass="24184">MNSIHPTAQLIGEVTLGSGNLIGPLVVIIGPVTIGDDNWIGTGAVIGAPPEVRSWQHPMDAAGLDTGKGIVIGDRNVIREYVQIHQGWHDITRVGNDVFLMNQSYIAHDCTVEDRATLASSVLLAGHVRVGVGANLGLGSSVHQRCYIAEGAMVGMGSVVTRNVPPFAKAYGNPARVHGANVVGMERAEIPAGTIGAAVSTYALPFDDALESLVGAAGLERALAGWLRHGTE</sequence>
<keyword evidence="1" id="KW-0444">Lipid biosynthesis</keyword>
<dbReference type="InterPro" id="IPR001451">
    <property type="entry name" value="Hexapep"/>
</dbReference>
<dbReference type="PANTHER" id="PTHR43480">
    <property type="entry name" value="ACYL-[ACYL-CARRIER-PROTEIN]--UDP-N-ACETYLGLUCOSAMINE O-ACYLTRANSFERASE"/>
    <property type="match status" value="1"/>
</dbReference>
<keyword evidence="2" id="KW-0441">Lipid A biosynthesis</keyword>
<dbReference type="InterPro" id="IPR029098">
    <property type="entry name" value="Acetyltransf_C"/>
</dbReference>
<dbReference type="GO" id="GO:0016020">
    <property type="term" value="C:membrane"/>
    <property type="evidence" value="ECO:0007669"/>
    <property type="project" value="GOC"/>
</dbReference>
<evidence type="ECO:0000256" key="2">
    <source>
        <dbReference type="ARBA" id="ARBA00022556"/>
    </source>
</evidence>
<feature type="domain" description="UDP N-acetylglucosamine O-acyltransferase C-terminal" evidence="7">
    <location>
        <begin position="164"/>
        <end position="207"/>
    </location>
</feature>
<dbReference type="OrthoDB" id="2643438at2"/>
<dbReference type="RefSeq" id="WP_134368497.1">
    <property type="nucleotide sequence ID" value="NZ_SOGN01000007.1"/>
</dbReference>
<dbReference type="GO" id="GO:0009245">
    <property type="term" value="P:lipid A biosynthetic process"/>
    <property type="evidence" value="ECO:0007669"/>
    <property type="project" value="UniProtKB-KW"/>
</dbReference>
<gene>
    <name evidence="8" type="ORF">E3T23_00655</name>
</gene>
<dbReference type="Gene3D" id="2.160.10.10">
    <property type="entry name" value="Hexapeptide repeat proteins"/>
    <property type="match status" value="2"/>
</dbReference>
<name>A0A4R8Y0W5_9MICO</name>
<proteinExistence type="predicted"/>
<dbReference type="PANTHER" id="PTHR43480:SF1">
    <property type="entry name" value="ACYL-[ACYL-CARRIER-PROTEIN]--UDP-N-ACETYLGLUCOSAMINE O-ACYLTRANSFERASE, MITOCHONDRIAL-RELATED"/>
    <property type="match status" value="1"/>
</dbReference>
<evidence type="ECO:0000256" key="5">
    <source>
        <dbReference type="ARBA" id="ARBA00023098"/>
    </source>
</evidence>
<keyword evidence="3 8" id="KW-0808">Transferase</keyword>
<dbReference type="SUPFAM" id="SSF51161">
    <property type="entry name" value="Trimeric LpxA-like enzymes"/>
    <property type="match status" value="1"/>
</dbReference>
<keyword evidence="5" id="KW-0443">Lipid metabolism</keyword>
<evidence type="ECO:0000256" key="6">
    <source>
        <dbReference type="ARBA" id="ARBA00023315"/>
    </source>
</evidence>
<dbReference type="GO" id="GO:0008780">
    <property type="term" value="F:acyl-[acyl-carrier-protein]-UDP-N-acetylglucosamine O-acyltransferase activity"/>
    <property type="evidence" value="ECO:0007669"/>
    <property type="project" value="InterPro"/>
</dbReference>